<accession>A0A9N9RJ39</accession>
<evidence type="ECO:0000259" key="2">
    <source>
        <dbReference type="PROSITE" id="PS50105"/>
    </source>
</evidence>
<keyword evidence="4" id="KW-1185">Reference proteome</keyword>
<dbReference type="GO" id="GO:0042393">
    <property type="term" value="F:histone binding"/>
    <property type="evidence" value="ECO:0007669"/>
    <property type="project" value="TreeGrafter"/>
</dbReference>
<dbReference type="GO" id="GO:0045892">
    <property type="term" value="P:negative regulation of DNA-templated transcription"/>
    <property type="evidence" value="ECO:0007669"/>
    <property type="project" value="TreeGrafter"/>
</dbReference>
<dbReference type="EMBL" id="OU895877">
    <property type="protein sequence ID" value="CAG9797845.1"/>
    <property type="molecule type" value="Genomic_DNA"/>
</dbReference>
<gene>
    <name evidence="3" type="ORF">CHIRRI_LOCUS831</name>
</gene>
<dbReference type="PROSITE" id="PS50105">
    <property type="entry name" value="SAM_DOMAIN"/>
    <property type="match status" value="1"/>
</dbReference>
<dbReference type="InterPro" id="IPR001660">
    <property type="entry name" value="SAM"/>
</dbReference>
<name>A0A9N9RJ39_9DIPT</name>
<feature type="compositionally biased region" description="Basic and acidic residues" evidence="1">
    <location>
        <begin position="302"/>
        <end position="318"/>
    </location>
</feature>
<feature type="compositionally biased region" description="Polar residues" evidence="1">
    <location>
        <begin position="291"/>
        <end position="300"/>
    </location>
</feature>
<feature type="compositionally biased region" description="Low complexity" evidence="1">
    <location>
        <begin position="484"/>
        <end position="528"/>
    </location>
</feature>
<feature type="compositionally biased region" description="Low complexity" evidence="1">
    <location>
        <begin position="173"/>
        <end position="185"/>
    </location>
</feature>
<dbReference type="OrthoDB" id="6433810at2759"/>
<feature type="region of interest" description="Disordered" evidence="1">
    <location>
        <begin position="277"/>
        <end position="326"/>
    </location>
</feature>
<reference evidence="3" key="1">
    <citation type="submission" date="2022-01" db="EMBL/GenBank/DDBJ databases">
        <authorList>
            <person name="King R."/>
        </authorList>
    </citation>
    <scope>NUCLEOTIDE SEQUENCE</scope>
</reference>
<protein>
    <recommendedName>
        <fullName evidence="2">SAM domain-containing protein</fullName>
    </recommendedName>
</protein>
<organism evidence="3 4">
    <name type="scientific">Chironomus riparius</name>
    <dbReference type="NCBI Taxonomy" id="315576"/>
    <lineage>
        <taxon>Eukaryota</taxon>
        <taxon>Metazoa</taxon>
        <taxon>Ecdysozoa</taxon>
        <taxon>Arthropoda</taxon>
        <taxon>Hexapoda</taxon>
        <taxon>Insecta</taxon>
        <taxon>Pterygota</taxon>
        <taxon>Neoptera</taxon>
        <taxon>Endopterygota</taxon>
        <taxon>Diptera</taxon>
        <taxon>Nematocera</taxon>
        <taxon>Chironomoidea</taxon>
        <taxon>Chironomidae</taxon>
        <taxon>Chironominae</taxon>
        <taxon>Chironomus</taxon>
    </lineage>
</organism>
<feature type="domain" description="SAM" evidence="2">
    <location>
        <begin position="551"/>
        <end position="600"/>
    </location>
</feature>
<feature type="region of interest" description="Disordered" evidence="1">
    <location>
        <begin position="37"/>
        <end position="81"/>
    </location>
</feature>
<dbReference type="SUPFAM" id="SSF47769">
    <property type="entry name" value="SAM/Pointed domain"/>
    <property type="match status" value="1"/>
</dbReference>
<feature type="compositionally biased region" description="Low complexity" evidence="1">
    <location>
        <begin position="278"/>
        <end position="290"/>
    </location>
</feature>
<feature type="region of interest" description="Disordered" evidence="1">
    <location>
        <begin position="173"/>
        <end position="193"/>
    </location>
</feature>
<dbReference type="GO" id="GO:0003682">
    <property type="term" value="F:chromatin binding"/>
    <property type="evidence" value="ECO:0007669"/>
    <property type="project" value="TreeGrafter"/>
</dbReference>
<dbReference type="SMART" id="SM00454">
    <property type="entry name" value="SAM"/>
    <property type="match status" value="1"/>
</dbReference>
<dbReference type="Gene3D" id="1.10.150.50">
    <property type="entry name" value="Transcription Factor, Ets-1"/>
    <property type="match status" value="1"/>
</dbReference>
<feature type="region of interest" description="Disordered" evidence="1">
    <location>
        <begin position="243"/>
        <end position="263"/>
    </location>
</feature>
<feature type="region of interest" description="Disordered" evidence="1">
    <location>
        <begin position="421"/>
        <end position="535"/>
    </location>
</feature>
<dbReference type="GO" id="GO:0035102">
    <property type="term" value="C:PRC1 complex"/>
    <property type="evidence" value="ECO:0007669"/>
    <property type="project" value="TreeGrafter"/>
</dbReference>
<evidence type="ECO:0000313" key="3">
    <source>
        <dbReference type="EMBL" id="CAG9797845.1"/>
    </source>
</evidence>
<dbReference type="InterPro" id="IPR050548">
    <property type="entry name" value="PcG_chromatin_remod_factors"/>
</dbReference>
<evidence type="ECO:0000256" key="1">
    <source>
        <dbReference type="SAM" id="MobiDB-lite"/>
    </source>
</evidence>
<sequence length="660" mass="71908">MRELDTEAPVVWPAWCYQSGFPAAQFSPDQSIFGEITSESSPQTASSPSLQISPHGASVNGNLSNSENHKNARAKRKPIHNTLQYSVDKMLNERNKQIENNNKNFLHNNNNNYNGNLVINNNSVPPMTAVSPFGDKLIKSSSDSNMNFIKNGQLSPATAQKLSQITSLSKLSNGINNGNKTNGNGPVKTERLSPPLINDLSIYRPRSVTPQSHNHIGTVTPPQTAQPNNLMSNPNINSLLSASTTHLGNGNNGGNTQRSELPPLNYSDMMRTLAAKYNNNNNNNSNINSNDLSTPKNTFMDSRIKSSRDTSISLDKKPSSPPQIPSNQNLLTSLFSSLQFNQNNIFNPMLDMGSTRALVLLARAAQEAEMQKLIKDADKPRKLPNLNNFPSTSTQMPNLGSFNNFNPFPALSNLQALHQLSTRSPPAPPVGSQIPSASSTTTTTTNIPYKSPINDNNPTMGVSPLDLSSSSTPPLAKRIKLSPTTTEAQRQQQATSPNVTTTNNQLTTSTSGFSTSSSSSSSTTSNNSEQTATIQSTQRKCQMKIDEINAWNVDEVCSFVESIAICVEYVKNFREQSIDGEGLMMLTEEHLINILGMKLGPALKLRSKLLKRLNQPCNCTTCNSLNITSNVGDENLIDTKSFLKMTIPREFSGSADSVKF</sequence>
<reference evidence="3" key="2">
    <citation type="submission" date="2022-10" db="EMBL/GenBank/DDBJ databases">
        <authorList>
            <consortium name="ENA_rothamsted_submissions"/>
            <consortium name="culmorum"/>
            <person name="King R."/>
        </authorList>
    </citation>
    <scope>NUCLEOTIDE SEQUENCE</scope>
</reference>
<dbReference type="PANTHER" id="PTHR12247:SF138">
    <property type="entry name" value="POLYHOMEOTIC DISTAL, ISOFORM A-RELATED"/>
    <property type="match status" value="1"/>
</dbReference>
<dbReference type="Pfam" id="PF00536">
    <property type="entry name" value="SAM_1"/>
    <property type="match status" value="1"/>
</dbReference>
<dbReference type="InterPro" id="IPR013761">
    <property type="entry name" value="SAM/pointed_sf"/>
</dbReference>
<evidence type="ECO:0000313" key="4">
    <source>
        <dbReference type="Proteomes" id="UP001153620"/>
    </source>
</evidence>
<feature type="compositionally biased region" description="Low complexity" evidence="1">
    <location>
        <begin position="463"/>
        <end position="475"/>
    </location>
</feature>
<feature type="compositionally biased region" description="Low complexity" evidence="1">
    <location>
        <begin position="37"/>
        <end position="49"/>
    </location>
</feature>
<dbReference type="AlphaFoldDB" id="A0A9N9RJ39"/>
<proteinExistence type="predicted"/>
<dbReference type="Proteomes" id="UP001153620">
    <property type="component" value="Chromosome 1"/>
</dbReference>
<dbReference type="PANTHER" id="PTHR12247">
    <property type="entry name" value="POLYCOMB GROUP PROTEIN"/>
    <property type="match status" value="1"/>
</dbReference>